<reference evidence="1 2" key="1">
    <citation type="submission" date="2020-08" db="EMBL/GenBank/DDBJ databases">
        <title>Functional genomics of gut bacteria from endangered species of beetles.</title>
        <authorList>
            <person name="Carlos-Shanley C."/>
        </authorList>
    </citation>
    <scope>NUCLEOTIDE SEQUENCE [LARGE SCALE GENOMIC DNA]</scope>
    <source>
        <strain evidence="1 2">S00136</strain>
    </source>
</reference>
<protein>
    <submittedName>
        <fullName evidence="1">Uncharacterized protein</fullName>
    </submittedName>
</protein>
<proteinExistence type="predicted"/>
<sequence>MKKAFTPVINISSFEELILKKQGNEGNSTLVVNIIDQGIKNADIYTGLINLCKEFNIEVDSFIQDDLCHVIISVNDTGSLSMVYEDPFTDISIDLASVLYRELSTQIKNRDFIQKSLQKK</sequence>
<comment type="caution">
    <text evidence="1">The sequence shown here is derived from an EMBL/GenBank/DDBJ whole genome shotgun (WGS) entry which is preliminary data.</text>
</comment>
<dbReference type="AlphaFoldDB" id="A0A841NJB1"/>
<dbReference type="EMBL" id="JACHLC010000002">
    <property type="protein sequence ID" value="MBB6371339.1"/>
    <property type="molecule type" value="Genomic_DNA"/>
</dbReference>
<accession>A0A841NJB1</accession>
<evidence type="ECO:0000313" key="2">
    <source>
        <dbReference type="Proteomes" id="UP000589738"/>
    </source>
</evidence>
<keyword evidence="2" id="KW-1185">Reference proteome</keyword>
<evidence type="ECO:0000313" key="1">
    <source>
        <dbReference type="EMBL" id="MBB6371339.1"/>
    </source>
</evidence>
<name>A0A841NJB1_9FLAO</name>
<organism evidence="1 2">
    <name type="scientific">Chryseobacterium shigense</name>
    <dbReference type="NCBI Taxonomy" id="297244"/>
    <lineage>
        <taxon>Bacteria</taxon>
        <taxon>Pseudomonadati</taxon>
        <taxon>Bacteroidota</taxon>
        <taxon>Flavobacteriia</taxon>
        <taxon>Flavobacteriales</taxon>
        <taxon>Weeksellaceae</taxon>
        <taxon>Chryseobacterium group</taxon>
        <taxon>Chryseobacterium</taxon>
    </lineage>
</organism>
<dbReference type="Proteomes" id="UP000589738">
    <property type="component" value="Unassembled WGS sequence"/>
</dbReference>
<gene>
    <name evidence="1" type="ORF">HNP36_002415</name>
</gene>
<dbReference type="RefSeq" id="WP_184163566.1">
    <property type="nucleotide sequence ID" value="NZ_JACHLC010000002.1"/>
</dbReference>